<dbReference type="NCBIfam" id="NF041559">
    <property type="entry name" value="BTH_I2691_fam"/>
    <property type="match status" value="1"/>
</dbReference>
<organism evidence="5 6">
    <name type="scientific">Marinobacter oulmenensis</name>
    <dbReference type="NCBI Taxonomy" id="643747"/>
    <lineage>
        <taxon>Bacteria</taxon>
        <taxon>Pseudomonadati</taxon>
        <taxon>Pseudomonadota</taxon>
        <taxon>Gammaproteobacteria</taxon>
        <taxon>Pseudomonadales</taxon>
        <taxon>Marinobacteraceae</taxon>
        <taxon>Marinobacter</taxon>
    </lineage>
</organism>
<evidence type="ECO:0000256" key="3">
    <source>
        <dbReference type="SAM" id="Phobius"/>
    </source>
</evidence>
<dbReference type="Proteomes" id="UP000591735">
    <property type="component" value="Unassembled WGS sequence"/>
</dbReference>
<feature type="region of interest" description="Disordered" evidence="2">
    <location>
        <begin position="423"/>
        <end position="453"/>
    </location>
</feature>
<evidence type="ECO:0000313" key="6">
    <source>
        <dbReference type="Proteomes" id="UP000591735"/>
    </source>
</evidence>
<feature type="domain" description="Toxin VasX N-terminal region" evidence="4">
    <location>
        <begin position="24"/>
        <end position="216"/>
    </location>
</feature>
<dbReference type="AlphaFoldDB" id="A0A840UEP7"/>
<dbReference type="InterPro" id="IPR048126">
    <property type="entry name" value="Toxin_VasX"/>
</dbReference>
<dbReference type="CDD" id="cd20707">
    <property type="entry name" value="MIX_III"/>
    <property type="match status" value="1"/>
</dbReference>
<dbReference type="Pfam" id="PF20249">
    <property type="entry name" value="VasX_N"/>
    <property type="match status" value="1"/>
</dbReference>
<feature type="region of interest" description="Disordered" evidence="2">
    <location>
        <begin position="341"/>
        <end position="390"/>
    </location>
</feature>
<keyword evidence="6" id="KW-1185">Reference proteome</keyword>
<feature type="transmembrane region" description="Helical" evidence="3">
    <location>
        <begin position="966"/>
        <end position="988"/>
    </location>
</feature>
<evidence type="ECO:0000256" key="1">
    <source>
        <dbReference type="SAM" id="Coils"/>
    </source>
</evidence>
<sequence>MATASRMNAHAAAGETAGASSERCKFCERKGLPILPVRYAVCQRNESNSGIPELDEARVREFTDIMLDQSIDENGNRVAREVPADIRNEITESTGSQVNKYILRQLREGYLYFYDQDNPHSMYWYAYAITSDGKFYRFEVAHPVTLDDISFPEACNNKANDTLHASLVTLPDPDNSGTLYYAYSEHAWSIEHIHKIGSDPEWRDAHMQKVDIQGWVNGQSQPFAYGTDELDKVAEYSDGADDLSSQFWPSGQMRDLYSREDLKEAMDLRLDHAASRYQGKGLILAVKDEAAIIDELNAYRHQALAEVEDFVCESDDNRRKLLCKQAIDAFKENFAENYTASQKKSLDEAVDKARAERDEFQEKSHSDEDVSRRERAQAQRTRNQLNQAVREAEAEREEFLLEQQRGAEERALQKRQLQTEIEELKRKKAEQDARRARRAASSDETDERGNEVVPHFPLYDNDIQRKQILLNSIKSEAERMAEKHAAQLDELYDTQALKDFTERHEKRTRVCEARLALHDSDYALWVKHHLADLIGRYSKTDYWMGLGLSGMLANTLRGGILSPASGSLWQSIAETMMAEGSVILAALFSNNAELISQARETMSLVPAGSQLSTDTLAAWGDRFGTLQASTLKLDYRQPSSDDLINRLRPIQGQLASTIGNAIATLVTQDLISGSDNDTKPTLRRFMHLEQLVFMSDPDVQKGEAPRATLIEVTLTMAQYAHWQRQIVQHYQNSTNSKGADTDRAMPSFGSSGGNFSAPMGGNGVVVTVTIPCFGLDQETIQRLVANSAPGDSYDAEQAQQQWADLAKSARDIAGTIVGTGSYGKLLAFGLTAWNVLLAVDQELLADENHGADWTRLLGSGISLLSAGMGAAEGYHKIRVASLGQSTEGAVGKLVNARGWKLGGGLLGVASGTLSIWDGMRKLTESSRARRVGQSLTADNQRIMGGFGVVSGISTLLVIGAGVVVGLAVGLFFGILALLLGAWLVTLVAPSVQMWIDRSLVGHHASQVQPFEDLASEQSSLEMVFQGLVVELSWEPVAPDATKYFDSTSIGGGMLGFSLDSEARREEEERVADLVRINLKVRVPKLDVMELMLQLSPQNKPEIIFDWKYNKERNDERLLVELDRYSLPEEEGSRPEFTLKDDVYETNWSQIYEKNALGPLVDLNIDFRSHETHSLKGDSLTIKIEDREKEGESVE</sequence>
<accession>A0A840UEP7</accession>
<reference evidence="5 6" key="1">
    <citation type="submission" date="2020-08" db="EMBL/GenBank/DDBJ databases">
        <title>Genomic Encyclopedia of Type Strains, Phase IV (KMG-IV): sequencing the most valuable type-strain genomes for metagenomic binning, comparative biology and taxonomic classification.</title>
        <authorList>
            <person name="Goeker M."/>
        </authorList>
    </citation>
    <scope>NUCLEOTIDE SEQUENCE [LARGE SCALE GENOMIC DNA]</scope>
    <source>
        <strain evidence="5 6">DSM 22359</strain>
    </source>
</reference>
<name>A0A840UEP7_9GAMM</name>
<keyword evidence="3" id="KW-0812">Transmembrane</keyword>
<proteinExistence type="predicted"/>
<dbReference type="RefSeq" id="WP_183704369.1">
    <property type="nucleotide sequence ID" value="NZ_JACHFE010000006.1"/>
</dbReference>
<feature type="compositionally biased region" description="Basic and acidic residues" evidence="2">
    <location>
        <begin position="423"/>
        <end position="434"/>
    </location>
</feature>
<protein>
    <recommendedName>
        <fullName evidence="4">Toxin VasX N-terminal region domain-containing protein</fullName>
    </recommendedName>
</protein>
<gene>
    <name evidence="5" type="ORF">HNR38_002355</name>
</gene>
<feature type="transmembrane region" description="Helical" evidence="3">
    <location>
        <begin position="940"/>
        <end position="960"/>
    </location>
</feature>
<evidence type="ECO:0000256" key="2">
    <source>
        <dbReference type="SAM" id="MobiDB-lite"/>
    </source>
</evidence>
<evidence type="ECO:0000313" key="5">
    <source>
        <dbReference type="EMBL" id="MBB5321860.1"/>
    </source>
</evidence>
<feature type="compositionally biased region" description="Basic and acidic residues" evidence="2">
    <location>
        <begin position="344"/>
        <end position="377"/>
    </location>
</feature>
<feature type="coiled-coil region" evidence="1">
    <location>
        <begin position="463"/>
        <end position="494"/>
    </location>
</feature>
<dbReference type="InterPro" id="IPR046864">
    <property type="entry name" value="VasX_N"/>
</dbReference>
<keyword evidence="3" id="KW-1133">Transmembrane helix</keyword>
<dbReference type="EMBL" id="JACHFE010000006">
    <property type="protein sequence ID" value="MBB5321860.1"/>
    <property type="molecule type" value="Genomic_DNA"/>
</dbReference>
<comment type="caution">
    <text evidence="5">The sequence shown here is derived from an EMBL/GenBank/DDBJ whole genome shotgun (WGS) entry which is preliminary data.</text>
</comment>
<evidence type="ECO:0000259" key="4">
    <source>
        <dbReference type="Pfam" id="PF20249"/>
    </source>
</evidence>
<keyword evidence="1" id="KW-0175">Coiled coil</keyword>
<keyword evidence="3" id="KW-0472">Membrane</keyword>